<proteinExistence type="inferred from homology"/>
<dbReference type="Gene3D" id="6.10.250.3370">
    <property type="match status" value="1"/>
</dbReference>
<dbReference type="EMBL" id="BOMY01000033">
    <property type="protein sequence ID" value="GIF22214.1"/>
    <property type="molecule type" value="Genomic_DNA"/>
</dbReference>
<protein>
    <recommendedName>
        <fullName evidence="8">Siderophore synthetase component</fullName>
    </recommendedName>
</protein>
<dbReference type="AlphaFoldDB" id="A0A919NQJ8"/>
<dbReference type="GO" id="GO:0016881">
    <property type="term" value="F:acid-amino acid ligase activity"/>
    <property type="evidence" value="ECO:0007669"/>
    <property type="project" value="UniProtKB-ARBA"/>
</dbReference>
<name>A0A919NQJ8_9ACTN</name>
<dbReference type="Proteomes" id="UP000623608">
    <property type="component" value="Unassembled WGS sequence"/>
</dbReference>
<evidence type="ECO:0000259" key="5">
    <source>
        <dbReference type="Pfam" id="PF06276"/>
    </source>
</evidence>
<evidence type="ECO:0008006" key="8">
    <source>
        <dbReference type="Google" id="ProtNLM"/>
    </source>
</evidence>
<evidence type="ECO:0000259" key="4">
    <source>
        <dbReference type="Pfam" id="PF04183"/>
    </source>
</evidence>
<dbReference type="PANTHER" id="PTHR34384:SF5">
    <property type="entry name" value="L-2,3-DIAMINOPROPANOATE--CITRATE LIGASE"/>
    <property type="match status" value="1"/>
</dbReference>
<feature type="compositionally biased region" description="Basic and acidic residues" evidence="3">
    <location>
        <begin position="16"/>
        <end position="26"/>
    </location>
</feature>
<feature type="domain" description="Aerobactin siderophore biosynthesis IucA/IucC-like C-terminal" evidence="5">
    <location>
        <begin position="468"/>
        <end position="581"/>
    </location>
</feature>
<keyword evidence="7" id="KW-1185">Reference proteome</keyword>
<feature type="domain" description="Aerobactin siderophore biosynthesis IucA/IucC N-terminal" evidence="4">
    <location>
        <begin position="318"/>
        <end position="443"/>
    </location>
</feature>
<feature type="region of interest" description="Disordered" evidence="3">
    <location>
        <begin position="1"/>
        <end position="26"/>
    </location>
</feature>
<reference evidence="6" key="1">
    <citation type="submission" date="2021-01" db="EMBL/GenBank/DDBJ databases">
        <title>Whole genome shotgun sequence of Actinoplanes tereljensis NBRC 105297.</title>
        <authorList>
            <person name="Komaki H."/>
            <person name="Tamura T."/>
        </authorList>
    </citation>
    <scope>NUCLEOTIDE SEQUENCE</scope>
    <source>
        <strain evidence="6">NBRC 105297</strain>
    </source>
</reference>
<sequence length="624" mass="65898">MGGVPRPSSSSPPIRHTADPARTREDLAHLRPELLERYDDALPGARAAVMGRLLGALDREALPGLVLRGGGEVSFPGVTVRYSLEAAAAFAVAQTGLAVTVRAGNGLRAGGPIADPAPSGGRHGERPAENARGGDGPDGSDVEDGGGRHSRRRPVPRTRRGRAPRDTAAATVDGRGWDSGQHRNGSEPPQPGWGDEDDFGYLEEAEPPGAFVTDPGTLIRILWPGSDLAAEIDNSVANMALARAANPVQRLPQAGDPDGLARAEQSITDGHPLHPCARTRGGMSVADVLAYAPEHSPVIRLRRLRVPADRWYGTAEPVLLAHPWQAERIRDRYPWLTDDGETAPVRPLMSLRTVVPVGGGPHAKTAVDVQMTSAVRTVSPAAVHNGPILSKLLRHVTSGLPIDVLAETAAGAVLVDGVPQRHLAYLTREAPHLAEGESVVPIALYGASPLLMSTVPDPYAFLTLMGSLLFAPLLSVLDRGVALEAHGQNTLVVLRDHRPTRILYRDLGGVRVSARRLTAAGLDAPALHGDLPSDDPQVLRTKLSAAAFGTIAAELIAALTRHHGADPARLWGIVATAIRETGTTDAPHLLRDPLPAKATTAMRLAADPLDDIWALLDNPMAAHV</sequence>
<dbReference type="Pfam" id="PF04183">
    <property type="entry name" value="IucA_IucC"/>
    <property type="match status" value="2"/>
</dbReference>
<accession>A0A919NQJ8</accession>
<dbReference type="Gene3D" id="1.10.510.40">
    <property type="match status" value="1"/>
</dbReference>
<dbReference type="GO" id="GO:0019290">
    <property type="term" value="P:siderophore biosynthetic process"/>
    <property type="evidence" value="ECO:0007669"/>
    <property type="project" value="InterPro"/>
</dbReference>
<dbReference type="InterPro" id="IPR007310">
    <property type="entry name" value="Aerobactin_biosyn_IucA/IucC_N"/>
</dbReference>
<evidence type="ECO:0000256" key="1">
    <source>
        <dbReference type="ARBA" id="ARBA00004924"/>
    </source>
</evidence>
<evidence type="ECO:0000313" key="7">
    <source>
        <dbReference type="Proteomes" id="UP000623608"/>
    </source>
</evidence>
<feature type="compositionally biased region" description="Basic residues" evidence="3">
    <location>
        <begin position="148"/>
        <end position="162"/>
    </location>
</feature>
<dbReference type="PANTHER" id="PTHR34384">
    <property type="entry name" value="L-2,3-DIAMINOPROPANOATE--CITRATE LIGASE"/>
    <property type="match status" value="1"/>
</dbReference>
<evidence type="ECO:0000256" key="3">
    <source>
        <dbReference type="SAM" id="MobiDB-lite"/>
    </source>
</evidence>
<dbReference type="Pfam" id="PF06276">
    <property type="entry name" value="FhuF"/>
    <property type="match status" value="1"/>
</dbReference>
<feature type="region of interest" description="Disordered" evidence="3">
    <location>
        <begin position="110"/>
        <end position="205"/>
    </location>
</feature>
<feature type="domain" description="Aerobactin siderophore biosynthesis IucA/IucC N-terminal" evidence="4">
    <location>
        <begin position="261"/>
        <end position="310"/>
    </location>
</feature>
<comment type="caution">
    <text evidence="6">The sequence shown here is derived from an EMBL/GenBank/DDBJ whole genome shotgun (WGS) entry which is preliminary data.</text>
</comment>
<comment type="similarity">
    <text evidence="2">Belongs to the IucA/IucC family.</text>
</comment>
<evidence type="ECO:0000256" key="2">
    <source>
        <dbReference type="ARBA" id="ARBA00007832"/>
    </source>
</evidence>
<dbReference type="InterPro" id="IPR022770">
    <property type="entry name" value="IucA/IucC-like_C"/>
</dbReference>
<feature type="compositionally biased region" description="Acidic residues" evidence="3">
    <location>
        <begin position="194"/>
        <end position="205"/>
    </location>
</feature>
<dbReference type="InterPro" id="IPR037455">
    <property type="entry name" value="LucA/IucC-like"/>
</dbReference>
<gene>
    <name evidence="6" type="ORF">Ate02nite_49440</name>
</gene>
<evidence type="ECO:0000313" key="6">
    <source>
        <dbReference type="EMBL" id="GIF22214.1"/>
    </source>
</evidence>
<feature type="compositionally biased region" description="Low complexity" evidence="3">
    <location>
        <begin position="1"/>
        <end position="13"/>
    </location>
</feature>
<organism evidence="6 7">
    <name type="scientific">Paractinoplanes tereljensis</name>
    <dbReference type="NCBI Taxonomy" id="571912"/>
    <lineage>
        <taxon>Bacteria</taxon>
        <taxon>Bacillati</taxon>
        <taxon>Actinomycetota</taxon>
        <taxon>Actinomycetes</taxon>
        <taxon>Micromonosporales</taxon>
        <taxon>Micromonosporaceae</taxon>
        <taxon>Paractinoplanes</taxon>
    </lineage>
</organism>
<comment type="pathway">
    <text evidence="1">Siderophore biosynthesis.</text>
</comment>